<evidence type="ECO:0000313" key="1">
    <source>
        <dbReference type="EMBL" id="KAK1413784.1"/>
    </source>
</evidence>
<name>A0AAD8JZQ3_TARER</name>
<protein>
    <submittedName>
        <fullName evidence="1">Uncharacterized protein</fullName>
    </submittedName>
</protein>
<keyword evidence="2" id="KW-1185">Reference proteome</keyword>
<gene>
    <name evidence="1" type="ORF">QVD17_35567</name>
</gene>
<dbReference type="Proteomes" id="UP001229421">
    <property type="component" value="Unassembled WGS sequence"/>
</dbReference>
<dbReference type="AlphaFoldDB" id="A0AAD8JZQ3"/>
<sequence length="80" mass="8894">MFNLHLLSSSSSSSHLPALQSFPSEPFSISSTLSHSEASSLTNSEFHFIFPNFYSVRVILLRSPSISSLRSAHKSFKNFT</sequence>
<accession>A0AAD8JZQ3</accession>
<reference evidence="1" key="1">
    <citation type="journal article" date="2023" name="bioRxiv">
        <title>Improved chromosome-level genome assembly for marigold (Tagetes erecta).</title>
        <authorList>
            <person name="Jiang F."/>
            <person name="Yuan L."/>
            <person name="Wang S."/>
            <person name="Wang H."/>
            <person name="Xu D."/>
            <person name="Wang A."/>
            <person name="Fan W."/>
        </authorList>
    </citation>
    <scope>NUCLEOTIDE SEQUENCE</scope>
    <source>
        <strain evidence="1">WSJ</strain>
        <tissue evidence="1">Leaf</tissue>
    </source>
</reference>
<comment type="caution">
    <text evidence="1">The sequence shown here is derived from an EMBL/GenBank/DDBJ whole genome shotgun (WGS) entry which is preliminary data.</text>
</comment>
<proteinExistence type="predicted"/>
<organism evidence="1 2">
    <name type="scientific">Tagetes erecta</name>
    <name type="common">African marigold</name>
    <dbReference type="NCBI Taxonomy" id="13708"/>
    <lineage>
        <taxon>Eukaryota</taxon>
        <taxon>Viridiplantae</taxon>
        <taxon>Streptophyta</taxon>
        <taxon>Embryophyta</taxon>
        <taxon>Tracheophyta</taxon>
        <taxon>Spermatophyta</taxon>
        <taxon>Magnoliopsida</taxon>
        <taxon>eudicotyledons</taxon>
        <taxon>Gunneridae</taxon>
        <taxon>Pentapetalae</taxon>
        <taxon>asterids</taxon>
        <taxon>campanulids</taxon>
        <taxon>Asterales</taxon>
        <taxon>Asteraceae</taxon>
        <taxon>Asteroideae</taxon>
        <taxon>Heliantheae alliance</taxon>
        <taxon>Tageteae</taxon>
        <taxon>Tagetes</taxon>
    </lineage>
</organism>
<evidence type="ECO:0000313" key="2">
    <source>
        <dbReference type="Proteomes" id="UP001229421"/>
    </source>
</evidence>
<dbReference type="EMBL" id="JAUHHV010000009">
    <property type="protein sequence ID" value="KAK1413784.1"/>
    <property type="molecule type" value="Genomic_DNA"/>
</dbReference>